<protein>
    <submittedName>
        <fullName evidence="1">Uncharacterized protein</fullName>
    </submittedName>
</protein>
<name>A0A0M0EFP5_KOMEU</name>
<dbReference type="Proteomes" id="UP000037566">
    <property type="component" value="Unassembled WGS sequence"/>
</dbReference>
<organism evidence="1 2">
    <name type="scientific">Komagataeibacter europaeus</name>
    <name type="common">Gluconacetobacter europaeus</name>
    <dbReference type="NCBI Taxonomy" id="33995"/>
    <lineage>
        <taxon>Bacteria</taxon>
        <taxon>Pseudomonadati</taxon>
        <taxon>Pseudomonadota</taxon>
        <taxon>Alphaproteobacteria</taxon>
        <taxon>Acetobacterales</taxon>
        <taxon>Acetobacteraceae</taxon>
        <taxon>Komagataeibacter</taxon>
    </lineage>
</organism>
<accession>A0A0M0EFP5</accession>
<evidence type="ECO:0000313" key="1">
    <source>
        <dbReference type="EMBL" id="KON64084.1"/>
    </source>
</evidence>
<dbReference type="EMBL" id="LHUQ01000015">
    <property type="protein sequence ID" value="KON64084.1"/>
    <property type="molecule type" value="Genomic_DNA"/>
</dbReference>
<reference evidence="1" key="1">
    <citation type="submission" date="2015-08" db="EMBL/GenBank/DDBJ databases">
        <title>Draft genome sequence of Komagataeibacter europaeus CECT 8546 a cellulose producer strain from vinegar produced by the traditional method.</title>
        <authorList>
            <person name="Poehlein A."/>
            <person name="Valera M.J."/>
            <person name="Haack F.S."/>
            <person name="Mas A."/>
            <person name="Daniel R."/>
            <person name="Streit W.R."/>
            <person name="Mateo E."/>
        </authorList>
    </citation>
    <scope>NUCLEOTIDE SEQUENCE [LARGE SCALE GENOMIC DNA]</scope>
    <source>
        <strain evidence="1">CECT 8546</strain>
    </source>
</reference>
<proteinExistence type="predicted"/>
<keyword evidence="2" id="KW-1185">Reference proteome</keyword>
<dbReference type="AlphaFoldDB" id="A0A0M0EFP5"/>
<sequence length="43" mass="5230">MQTDMKVNFFLSYRKEYALINQIMVYISGRLFFEKLNIFSRSS</sequence>
<evidence type="ECO:0000313" key="2">
    <source>
        <dbReference type="Proteomes" id="UP000037566"/>
    </source>
</evidence>
<gene>
    <name evidence="1" type="ORF">KOEU_24350</name>
</gene>
<comment type="caution">
    <text evidence="1">The sequence shown here is derived from an EMBL/GenBank/DDBJ whole genome shotgun (WGS) entry which is preliminary data.</text>
</comment>